<evidence type="ECO:0000256" key="4">
    <source>
        <dbReference type="ARBA" id="ARBA00023136"/>
    </source>
</evidence>
<feature type="transmembrane region" description="Helical" evidence="5">
    <location>
        <begin position="12"/>
        <end position="31"/>
    </location>
</feature>
<dbReference type="InterPro" id="IPR004695">
    <property type="entry name" value="SLAC1/Mae1/Ssu1/TehA"/>
</dbReference>
<dbReference type="InterPro" id="IPR038665">
    <property type="entry name" value="Voltage-dep_anion_channel_sf"/>
</dbReference>
<keyword evidence="2 5" id="KW-0812">Transmembrane</keyword>
<dbReference type="CDD" id="cd09325">
    <property type="entry name" value="TDT_C4-dicarb_trans"/>
    <property type="match status" value="1"/>
</dbReference>
<dbReference type="Gene3D" id="1.50.10.150">
    <property type="entry name" value="Voltage-dependent anion channel"/>
    <property type="match status" value="1"/>
</dbReference>
<feature type="transmembrane region" description="Helical" evidence="5">
    <location>
        <begin position="137"/>
        <end position="157"/>
    </location>
</feature>
<keyword evidence="4 5" id="KW-0472">Membrane</keyword>
<feature type="transmembrane region" description="Helical" evidence="5">
    <location>
        <begin position="163"/>
        <end position="183"/>
    </location>
</feature>
<reference evidence="6 7" key="1">
    <citation type="submission" date="2016-10" db="EMBL/GenBank/DDBJ databases">
        <authorList>
            <person name="de Groot N.N."/>
        </authorList>
    </citation>
    <scope>NUCLEOTIDE SEQUENCE [LARGE SCALE GENOMIC DNA]</scope>
    <source>
        <strain evidence="6 7">M79</strain>
    </source>
</reference>
<feature type="transmembrane region" description="Helical" evidence="5">
    <location>
        <begin position="276"/>
        <end position="300"/>
    </location>
</feature>
<dbReference type="PANTHER" id="PTHR37955">
    <property type="entry name" value="TELLURITE RESISTANCE PROTEIN TEHA"/>
    <property type="match status" value="1"/>
</dbReference>
<proteinExistence type="predicted"/>
<dbReference type="OrthoDB" id="309023at2"/>
<feature type="transmembrane region" description="Helical" evidence="5">
    <location>
        <begin position="219"/>
        <end position="244"/>
    </location>
</feature>
<organism evidence="6 7">
    <name type="scientific">Lactococcus garvieae</name>
    <dbReference type="NCBI Taxonomy" id="1363"/>
    <lineage>
        <taxon>Bacteria</taxon>
        <taxon>Bacillati</taxon>
        <taxon>Bacillota</taxon>
        <taxon>Bacilli</taxon>
        <taxon>Lactobacillales</taxon>
        <taxon>Streptococcaceae</taxon>
        <taxon>Lactococcus</taxon>
    </lineage>
</organism>
<dbReference type="EMBL" id="FOTJ01000003">
    <property type="protein sequence ID" value="SFL25189.1"/>
    <property type="molecule type" value="Genomic_DNA"/>
</dbReference>
<evidence type="ECO:0000256" key="3">
    <source>
        <dbReference type="ARBA" id="ARBA00022989"/>
    </source>
</evidence>
<feature type="transmembrane region" description="Helical" evidence="5">
    <location>
        <begin position="71"/>
        <end position="95"/>
    </location>
</feature>
<evidence type="ECO:0000256" key="1">
    <source>
        <dbReference type="ARBA" id="ARBA00004141"/>
    </source>
</evidence>
<dbReference type="InterPro" id="IPR052951">
    <property type="entry name" value="Tellurite_res_ion_channel"/>
</dbReference>
<dbReference type="AlphaFoldDB" id="A0A1I4G5Y1"/>
<dbReference type="Pfam" id="PF03595">
    <property type="entry name" value="SLAC1"/>
    <property type="match status" value="1"/>
</dbReference>
<evidence type="ECO:0000313" key="7">
    <source>
        <dbReference type="Proteomes" id="UP000181969"/>
    </source>
</evidence>
<keyword evidence="3 5" id="KW-1133">Transmembrane helix</keyword>
<dbReference type="GO" id="GO:0046583">
    <property type="term" value="F:monoatomic cation efflux transmembrane transporter activity"/>
    <property type="evidence" value="ECO:0007669"/>
    <property type="project" value="TreeGrafter"/>
</dbReference>
<dbReference type="Proteomes" id="UP000181969">
    <property type="component" value="Unassembled WGS sequence"/>
</dbReference>
<protein>
    <submittedName>
        <fullName evidence="6">Exfoliative toxin A/B</fullName>
    </submittedName>
</protein>
<evidence type="ECO:0000256" key="5">
    <source>
        <dbReference type="SAM" id="Phobius"/>
    </source>
</evidence>
<feature type="transmembrane region" description="Helical" evidence="5">
    <location>
        <begin position="195"/>
        <end position="213"/>
    </location>
</feature>
<evidence type="ECO:0000313" key="6">
    <source>
        <dbReference type="EMBL" id="SFL25189.1"/>
    </source>
</evidence>
<feature type="transmembrane region" description="Helical" evidence="5">
    <location>
        <begin position="251"/>
        <end position="270"/>
    </location>
</feature>
<dbReference type="GO" id="GO:0005886">
    <property type="term" value="C:plasma membrane"/>
    <property type="evidence" value="ECO:0007669"/>
    <property type="project" value="TreeGrafter"/>
</dbReference>
<name>A0A1I4G5Y1_9LACT</name>
<comment type="subcellular location">
    <subcellularLocation>
        <location evidence="1">Membrane</location>
        <topology evidence="1">Multi-pass membrane protein</topology>
    </subcellularLocation>
</comment>
<feature type="transmembrane region" description="Helical" evidence="5">
    <location>
        <begin position="101"/>
        <end position="125"/>
    </location>
</feature>
<sequence length="310" mass="35146">MKQVFLNFLKKIPIPICGLILGMVSLGNLLYSKGFTFLGNIFDLVGLFFMFLIMLKLIFTMRHLLEALKDPIVGSVSPTFTMAWMVICVFLNRIFPHSSLVYFIWLCSIFLHFLLMAYFVALHILPQKVGMVHVYPSWFITFVGLGVIPNTATVFNIEIGRIVLWPALLFYFILLPIITHRIFIFKKMHESTLPLITILTAPGSLCLAAYLTVTESKSNLFVLCLFLLSQLIYLATVVLIIPLLRLPFYPSYAAFTFPLVISATAVHLMAQSYPAFTALLTPLSVIELVIAFFAVAYVLIRYSYFLVKKA</sequence>
<feature type="transmembrane region" description="Helical" evidence="5">
    <location>
        <begin position="37"/>
        <end position="59"/>
    </location>
</feature>
<accession>A0A1I4G5Y1</accession>
<dbReference type="RefSeq" id="WP_074750734.1">
    <property type="nucleotide sequence ID" value="NZ_CAXVJC010000002.1"/>
</dbReference>
<gene>
    <name evidence="6" type="ORF">SAMN05216438_10372</name>
</gene>
<evidence type="ECO:0000256" key="2">
    <source>
        <dbReference type="ARBA" id="ARBA00022692"/>
    </source>
</evidence>
<dbReference type="PANTHER" id="PTHR37955:SF1">
    <property type="entry name" value="DEP DOMAIN-CONTAINING PROTEIN"/>
    <property type="match status" value="1"/>
</dbReference>